<evidence type="ECO:0000256" key="2">
    <source>
        <dbReference type="ARBA" id="ARBA00022741"/>
    </source>
</evidence>
<dbReference type="CDD" id="cd01129">
    <property type="entry name" value="PulE-GspE-like"/>
    <property type="match status" value="1"/>
</dbReference>
<dbReference type="PANTHER" id="PTHR30258">
    <property type="entry name" value="TYPE II SECRETION SYSTEM PROTEIN GSPE-RELATED"/>
    <property type="match status" value="1"/>
</dbReference>
<dbReference type="InterPro" id="IPR003593">
    <property type="entry name" value="AAA+_ATPase"/>
</dbReference>
<dbReference type="HOGENOM" id="CLU_013446_2_2_7"/>
<dbReference type="EMBL" id="HG793133">
    <property type="protein sequence ID" value="CDK31068.1"/>
    <property type="molecule type" value="Genomic_DNA"/>
</dbReference>
<dbReference type="Pfam" id="PF00437">
    <property type="entry name" value="T2SSE"/>
    <property type="match status" value="1"/>
</dbReference>
<evidence type="ECO:0000256" key="3">
    <source>
        <dbReference type="ARBA" id="ARBA00022840"/>
    </source>
</evidence>
<keyword evidence="2" id="KW-0547">Nucleotide-binding</keyword>
<dbReference type="PANTHER" id="PTHR30258:SF2">
    <property type="entry name" value="COMG OPERON PROTEIN 1"/>
    <property type="match status" value="1"/>
</dbReference>
<evidence type="ECO:0000259" key="4">
    <source>
        <dbReference type="PROSITE" id="PS00662"/>
    </source>
</evidence>
<dbReference type="GO" id="GO:0016887">
    <property type="term" value="F:ATP hydrolysis activity"/>
    <property type="evidence" value="ECO:0007669"/>
    <property type="project" value="TreeGrafter"/>
</dbReference>
<evidence type="ECO:0000313" key="6">
    <source>
        <dbReference type="Proteomes" id="UP000018769"/>
    </source>
</evidence>
<comment type="similarity">
    <text evidence="1">Belongs to the GSP E family.</text>
</comment>
<gene>
    <name evidence="5" type="primary">epsE</name>
    <name evidence="5" type="ORF">BABL1_gene_781</name>
</gene>
<dbReference type="eggNOG" id="COG2804">
    <property type="taxonomic scope" value="Bacteria"/>
</dbReference>
<dbReference type="GO" id="GO:0005886">
    <property type="term" value="C:plasma membrane"/>
    <property type="evidence" value="ECO:0007669"/>
    <property type="project" value="TreeGrafter"/>
</dbReference>
<dbReference type="InterPro" id="IPR001482">
    <property type="entry name" value="T2SS/T4SS_dom"/>
</dbReference>
<keyword evidence="3" id="KW-0067">ATP-binding</keyword>
<dbReference type="InterPro" id="IPR027417">
    <property type="entry name" value="P-loop_NTPase"/>
</dbReference>
<proteinExistence type="inferred from homology"/>
<keyword evidence="6" id="KW-1185">Reference proteome</keyword>
<dbReference type="GO" id="GO:0005524">
    <property type="term" value="F:ATP binding"/>
    <property type="evidence" value="ECO:0007669"/>
    <property type="project" value="UniProtKB-KW"/>
</dbReference>
<evidence type="ECO:0000313" key="5">
    <source>
        <dbReference type="EMBL" id="CDK31068.1"/>
    </source>
</evidence>
<dbReference type="SMART" id="SM00382">
    <property type="entry name" value="AAA"/>
    <property type="match status" value="1"/>
</dbReference>
<accession>V6DJK3</accession>
<protein>
    <submittedName>
        <fullName evidence="5">Type II secretory pathway ATPase PulE/Tfp</fullName>
    </submittedName>
</protein>
<dbReference type="Gene3D" id="3.40.50.300">
    <property type="entry name" value="P-loop containing nucleotide triphosphate hydrolases"/>
    <property type="match status" value="1"/>
</dbReference>
<dbReference type="AlphaFoldDB" id="V6DJK3"/>
<reference evidence="5 6" key="1">
    <citation type="journal article" date="2015" name="Biol. Direct">
        <title>Babela massiliensis, a representative of a widespread bacterial phylum with unusual adaptations to parasitism in amoebae.</title>
        <authorList>
            <person name="Pagnier I."/>
            <person name="Yutin N."/>
            <person name="Croce O."/>
            <person name="Makarova K.S."/>
            <person name="Wolf Y.I."/>
            <person name="Benamar S."/>
            <person name="Raoult D."/>
            <person name="Koonin E.V."/>
            <person name="La Scola B."/>
        </authorList>
    </citation>
    <scope>NUCLEOTIDE SEQUENCE [LARGE SCALE GENOMIC DNA]</scope>
    <source>
        <strain evidence="6">BABL1</strain>
    </source>
</reference>
<sequence>MNININTAIDIVEQLILQAIESSASDIHLEPQNQELRVRFRIDGILYNQTLIPEEFSSRVISRIKILAQLNVAEYRIPQDGKILFKTLQDHIDLRVSTFPCINGEKIVIRLLDKFNKHLDINALGLSCHIINEVKNIAQLSSGFFLVTGPTGSGKTTTLHSMINLINKNEKNICTLEDPVEYYIPGINQSNIYTEIGFTFETGIKALLRQDPDIIMVGEIRDKATAQVAIQAALTGHLVLSTLHTNDSVQAVMRLLDMKIEPFLINSALTGVLAQRLIRKLCNSCKYQRQLTQDEKDIIKKLNINIDNAYFKSGCANCINIGYKGRIGIFELLFITPELKQLITKNPLAQEIYKQAHQESLIPFRLDIKQKIEAGITDIYEIARILS</sequence>
<dbReference type="Proteomes" id="UP000018769">
    <property type="component" value="Chromosome I"/>
</dbReference>
<dbReference type="SUPFAM" id="SSF52540">
    <property type="entry name" value="P-loop containing nucleoside triphosphate hydrolases"/>
    <property type="match status" value="1"/>
</dbReference>
<organism evidence="5 6">
    <name type="scientific">Candidatus Babela massiliensis</name>
    <dbReference type="NCBI Taxonomy" id="673862"/>
    <lineage>
        <taxon>Bacteria</taxon>
        <taxon>Candidatus Babelota</taxon>
        <taxon>Candidatus Babeliae</taxon>
        <taxon>Candidatus Babeliales</taxon>
        <taxon>Candidatus Babeliaceae</taxon>
        <taxon>Candidatus Babela</taxon>
    </lineage>
</organism>
<dbReference type="STRING" id="673862.BABL1_gene_781"/>
<evidence type="ECO:0000256" key="1">
    <source>
        <dbReference type="ARBA" id="ARBA00006611"/>
    </source>
</evidence>
<dbReference type="KEGG" id="dpb:BABL1_gene_781"/>
<name>V6DJK3_9BACT</name>
<dbReference type="RefSeq" id="WP_023793077.1">
    <property type="nucleotide sequence ID" value="NC_023003.1"/>
</dbReference>
<feature type="domain" description="Bacterial type II secretion system protein E" evidence="4">
    <location>
        <begin position="208"/>
        <end position="222"/>
    </location>
</feature>
<dbReference type="PATRIC" id="fig|673862.3.peg.958"/>
<dbReference type="Gene3D" id="3.30.450.90">
    <property type="match status" value="1"/>
</dbReference>
<dbReference type="PROSITE" id="PS00662">
    <property type="entry name" value="T2SP_E"/>
    <property type="match status" value="1"/>
</dbReference>